<comment type="similarity">
    <text evidence="2">Belongs to the polysaccharide deacetylase family.</text>
</comment>
<evidence type="ECO:0000256" key="3">
    <source>
        <dbReference type="ARBA" id="ARBA00020071"/>
    </source>
</evidence>
<gene>
    <name evidence="7" type="ORF">BBI04_013905</name>
</gene>
<evidence type="ECO:0000313" key="7">
    <source>
        <dbReference type="EMBL" id="MUP05897.1"/>
    </source>
</evidence>
<dbReference type="InterPro" id="IPR002509">
    <property type="entry name" value="NODB_dom"/>
</dbReference>
<dbReference type="AlphaFoldDB" id="A0ABD6GAH6"/>
<dbReference type="PANTHER" id="PTHR34216">
    <property type="match status" value="1"/>
</dbReference>
<proteinExistence type="inferred from homology"/>
<dbReference type="Gene3D" id="3.20.20.370">
    <property type="entry name" value="Glycoside hydrolase/deacetylase"/>
    <property type="match status" value="1"/>
</dbReference>
<name>A0ABD6GAH6_AGRVI</name>
<dbReference type="Proteomes" id="UP000175993">
    <property type="component" value="Unassembled WGS sequence"/>
</dbReference>
<dbReference type="PANTHER" id="PTHR34216:SF7">
    <property type="entry name" value="POLY-BETA-1,6-N-ACETYL-D-GLUCOSAMINE N-DEACETYLASE"/>
    <property type="match status" value="1"/>
</dbReference>
<reference evidence="7 8" key="1">
    <citation type="submission" date="2019-11" db="EMBL/GenBank/DDBJ databases">
        <title>Whole-genome sequencing of Allorhizobium vitis.</title>
        <authorList>
            <person name="Gan H.M."/>
            <person name="Savka M.A."/>
        </authorList>
    </citation>
    <scope>NUCLEOTIDE SEQUENCE [LARGE SCALE GENOMIC DNA]</scope>
    <source>
        <strain evidence="7 8">AB4</strain>
    </source>
</reference>
<evidence type="ECO:0000259" key="6">
    <source>
        <dbReference type="PROSITE" id="PS51677"/>
    </source>
</evidence>
<keyword evidence="4" id="KW-0732">Signal</keyword>
<evidence type="ECO:0000256" key="5">
    <source>
        <dbReference type="ARBA" id="ARBA00032976"/>
    </source>
</evidence>
<evidence type="ECO:0000256" key="1">
    <source>
        <dbReference type="ARBA" id="ARBA00003236"/>
    </source>
</evidence>
<sequence>MGLPFRLYRSGPFRTPNYRASFFKDSAAAAAGTSRMNGTLFKHGLIAGGLVAAGIVRRFGAWKEARGLGAIFTLHQVRPYLPLVPDPNRHLEITPQFLDTALRALWRENYEFIRLEDVPARLARGPGQRPFAAFTLDDAYYSSRDFALPIFERFDAPFTVFVCQGLSERSHGLWWETLAALTRKAERLKWDFDGRTRILSTDTPLRKAAAFRQIASQISGLDEADMIDRLNRMAAEVGIDSRDIVAKAILPSEALADFAAHPLVSLGAHSVSHRGLTGLDDETVRQELNRSADYLETLTGTRPVSFAYPYGDGRSVDSRTIDLVREAGFRLAVTTRPATLFASDGQRLHALPRISLNGHFQTPATVRTLASGIPFRLMSRKPAA</sequence>
<evidence type="ECO:0000256" key="2">
    <source>
        <dbReference type="ARBA" id="ARBA00010973"/>
    </source>
</evidence>
<dbReference type="SUPFAM" id="SSF88713">
    <property type="entry name" value="Glycoside hydrolase/deacetylase"/>
    <property type="match status" value="1"/>
</dbReference>
<dbReference type="Pfam" id="PF01522">
    <property type="entry name" value="Polysacc_deac_1"/>
    <property type="match status" value="1"/>
</dbReference>
<protein>
    <recommendedName>
        <fullName evidence="3">Chitooligosaccharide deacetylase</fullName>
    </recommendedName>
    <alternativeName>
        <fullName evidence="5">Nodulation protein B</fullName>
    </alternativeName>
</protein>
<dbReference type="PROSITE" id="PS51677">
    <property type="entry name" value="NODB"/>
    <property type="match status" value="1"/>
</dbReference>
<evidence type="ECO:0000256" key="4">
    <source>
        <dbReference type="ARBA" id="ARBA00022729"/>
    </source>
</evidence>
<comment type="caution">
    <text evidence="7">The sequence shown here is derived from an EMBL/GenBank/DDBJ whole genome shotgun (WGS) entry which is preliminary data.</text>
</comment>
<accession>A0ABD6GAH6</accession>
<feature type="domain" description="NodB homology" evidence="6">
    <location>
        <begin position="130"/>
        <end position="384"/>
    </location>
</feature>
<evidence type="ECO:0000313" key="8">
    <source>
        <dbReference type="Proteomes" id="UP000175993"/>
    </source>
</evidence>
<organism evidence="7 8">
    <name type="scientific">Agrobacterium vitis</name>
    <name type="common">Rhizobium vitis</name>
    <dbReference type="NCBI Taxonomy" id="373"/>
    <lineage>
        <taxon>Bacteria</taxon>
        <taxon>Pseudomonadati</taxon>
        <taxon>Pseudomonadota</taxon>
        <taxon>Alphaproteobacteria</taxon>
        <taxon>Hyphomicrobiales</taxon>
        <taxon>Rhizobiaceae</taxon>
        <taxon>Rhizobium/Agrobacterium group</taxon>
        <taxon>Agrobacterium</taxon>
    </lineage>
</organism>
<dbReference type="InterPro" id="IPR051398">
    <property type="entry name" value="Polysacch_Deacetylase"/>
</dbReference>
<dbReference type="EMBL" id="MBEV02000006">
    <property type="protein sequence ID" value="MUP05897.1"/>
    <property type="molecule type" value="Genomic_DNA"/>
</dbReference>
<dbReference type="InterPro" id="IPR011330">
    <property type="entry name" value="Glyco_hydro/deAcase_b/a-brl"/>
</dbReference>
<comment type="function">
    <text evidence="1">Is involved in generating a small heat-stable compound (Nod), an acylated oligomer of N-acetylglucosamine, that stimulates mitosis in various plant protoplasts.</text>
</comment>